<evidence type="ECO:0000313" key="2">
    <source>
        <dbReference type="EMBL" id="AQT68071.1"/>
    </source>
</evidence>
<accession>A0A1U9NJH7</accession>
<reference evidence="3" key="1">
    <citation type="submission" date="2017-02" db="EMBL/GenBank/DDBJ databases">
        <title>Comparative genomics and description of representatives of a novel lineage of planctomycetes thriving in anoxic sediments.</title>
        <authorList>
            <person name="Spring S."/>
            <person name="Bunk B."/>
            <person name="Sproer C."/>
        </authorList>
    </citation>
    <scope>NUCLEOTIDE SEQUENCE [LARGE SCALE GENOMIC DNA]</scope>
    <source>
        <strain evidence="3">ST-NAGAB-D1</strain>
    </source>
</reference>
<keyword evidence="3" id="KW-1185">Reference proteome</keyword>
<organism evidence="2 3">
    <name type="scientific">Anaerohalosphaera lusitana</name>
    <dbReference type="NCBI Taxonomy" id="1936003"/>
    <lineage>
        <taxon>Bacteria</taxon>
        <taxon>Pseudomonadati</taxon>
        <taxon>Planctomycetota</taxon>
        <taxon>Phycisphaerae</taxon>
        <taxon>Sedimentisphaerales</taxon>
        <taxon>Anaerohalosphaeraceae</taxon>
        <taxon>Anaerohalosphaera</taxon>
    </lineage>
</organism>
<gene>
    <name evidence="2" type="ORF">STSP2_01226</name>
</gene>
<evidence type="ECO:0000313" key="3">
    <source>
        <dbReference type="Proteomes" id="UP000189674"/>
    </source>
</evidence>
<dbReference type="KEGG" id="alus:STSP2_01226"/>
<dbReference type="RefSeq" id="WP_205848011.1">
    <property type="nucleotide sequence ID" value="NZ_CP019791.1"/>
</dbReference>
<protein>
    <submittedName>
        <fullName evidence="2">Uncharacterized protein</fullName>
    </submittedName>
</protein>
<feature type="chain" id="PRO_5012459818" evidence="1">
    <location>
        <begin position="24"/>
        <end position="1055"/>
    </location>
</feature>
<sequence length="1055" mass="120926" precursor="true">MKICSVKIIFSLLVICCVNQVLCAASTWQETRDIIYKPNTGKQSTTLKPNDSISFSVPKSNSDTAVRRFLRVVGGVKMPPPFHGRGEGKFRGAEVLIDDCLNSEVTKNESYSLYFQGDNDKFERQAYYRITNGTLKRGKLTVTLPVIKKNDLQKSPEGDFGITIELFNKKPGRAPNDIYDEPDRILHIPVPEGSSDYQQVKKTFELPENLSCALLIVGGTDFSGECWVESPVLEQDGERVCSIPFTKLADRKDKTNYWVGVNLATRSWPMWKLESDGKTVFEDRRFDRGSNVADFFIPLPGDLTGEATFELTLLKESHRASFPYELRQVELIEETARDYEVISVPKFVRKQGPFGILIETNKPDIELSIKSDGDVKPGSQEVRFEQPGLHVVEFRAGKAGVPIQFEFHDGQRVEKAEVAQVIAKPSEEIYLSSGDEIYLDKDYELYDHFFKWYFANRIGNWYQFRPSYQWSGFRIVDPSWVRNYVRLLEGLKMPFAWQVEGRNLASSRLNPSLKTLMSPMFRGKQAHENDGGYYYWRHFRYKGLSSDIAARNRPYGGIFAKHRPIYTDHSTFVHYDPEGVKDMADGAFQFVNNVRYSKGESTRHTGPSTLFRYLYQSGYEWLGAEQMYGPEEVILSSLRGASRAYSRPDYGTLHAMQWGSRDFTNPKHALRFYMSLAVAYMHGSSQMNTEEALWVDEYMNDRYSKSGKAHIFAQHQMLDFIETHTRRGSLNSPIAVVQGRNDAWKCFGRHSLWSQRGQKWKFNKAAQSWDLLKVFYPENTLNVCGPNGWFTSTPYGTVDILPIEAPLDVMKEYKTMIFLGWNTFDEHEFMRIRDFVFDGGTLLLSGAHLNVELQPDAPVKFPEQDAVIRELLGENYRDISEKTTREFGLGQVIYFPEKAYPAESSLRKSYEQTMHELAKAGISDEKGKGWVEKSPGIGFTVWDSEVRRTIYLLNTDWKSDQKTKTAKVTINGKKFPVAVRQYHVEVIHCFEDIAVKALSNTTDILETTKKDDQWVIKVQNTEPDKVQFMDSSTGEVRTIDLDEAGIHNFEISEDE</sequence>
<dbReference type="STRING" id="1936003.STSP2_01226"/>
<dbReference type="AlphaFoldDB" id="A0A1U9NJH7"/>
<evidence type="ECO:0000256" key="1">
    <source>
        <dbReference type="SAM" id="SignalP"/>
    </source>
</evidence>
<dbReference type="EMBL" id="CP019791">
    <property type="protein sequence ID" value="AQT68071.1"/>
    <property type="molecule type" value="Genomic_DNA"/>
</dbReference>
<keyword evidence="1" id="KW-0732">Signal</keyword>
<proteinExistence type="predicted"/>
<dbReference type="Proteomes" id="UP000189674">
    <property type="component" value="Chromosome"/>
</dbReference>
<name>A0A1U9NJH7_9BACT</name>
<feature type="signal peptide" evidence="1">
    <location>
        <begin position="1"/>
        <end position="23"/>
    </location>
</feature>